<gene>
    <name evidence="1" type="ORF">I3517_27400</name>
</gene>
<sequence length="91" mass="10440">MTDNSIDHLDFAPTCALYDVRTNTPCERPATHIADVHMHEHNTMPRIALCDKHLAGYKAMEAQILPDRDNRCGTCHQHMHADDFIRNEETL</sequence>
<dbReference type="EMBL" id="JAECSB010000085">
    <property type="protein sequence ID" value="MBH5146335.1"/>
    <property type="molecule type" value="Genomic_DNA"/>
</dbReference>
<dbReference type="Proteomes" id="UP000627573">
    <property type="component" value="Unassembled WGS sequence"/>
</dbReference>
<protein>
    <submittedName>
        <fullName evidence="1">Uncharacterized protein</fullName>
    </submittedName>
</protein>
<evidence type="ECO:0000313" key="1">
    <source>
        <dbReference type="EMBL" id="MBH5146335.1"/>
    </source>
</evidence>
<name>A0A8I0ZVM7_RHOER</name>
<evidence type="ECO:0000313" key="2">
    <source>
        <dbReference type="Proteomes" id="UP000627573"/>
    </source>
</evidence>
<comment type="caution">
    <text evidence="1">The sequence shown here is derived from an EMBL/GenBank/DDBJ whole genome shotgun (WGS) entry which is preliminary data.</text>
</comment>
<accession>A0A8I0ZVM7</accession>
<keyword evidence="2" id="KW-1185">Reference proteome</keyword>
<proteinExistence type="predicted"/>
<dbReference type="AlphaFoldDB" id="A0A8I0ZVM7"/>
<dbReference type="RefSeq" id="WP_197941965.1">
    <property type="nucleotide sequence ID" value="NZ_JAECSB010000085.1"/>
</dbReference>
<reference evidence="1 2" key="1">
    <citation type="submission" date="2020-12" db="EMBL/GenBank/DDBJ databases">
        <title>Draft genome sequence of furan degrading bacterial strain FUR100.</title>
        <authorList>
            <person name="Woiski C."/>
        </authorList>
    </citation>
    <scope>NUCLEOTIDE SEQUENCE [LARGE SCALE GENOMIC DNA]</scope>
    <source>
        <strain evidence="1 2">FUR100</strain>
    </source>
</reference>
<organism evidence="1 2">
    <name type="scientific">Rhodococcus erythropolis</name>
    <name type="common">Arthrobacter picolinophilus</name>
    <dbReference type="NCBI Taxonomy" id="1833"/>
    <lineage>
        <taxon>Bacteria</taxon>
        <taxon>Bacillati</taxon>
        <taxon>Actinomycetota</taxon>
        <taxon>Actinomycetes</taxon>
        <taxon>Mycobacteriales</taxon>
        <taxon>Nocardiaceae</taxon>
        <taxon>Rhodococcus</taxon>
        <taxon>Rhodococcus erythropolis group</taxon>
    </lineage>
</organism>